<evidence type="ECO:0000256" key="3">
    <source>
        <dbReference type="ARBA" id="ARBA00022729"/>
    </source>
</evidence>
<keyword evidence="6" id="KW-1185">Reference proteome</keyword>
<evidence type="ECO:0000256" key="4">
    <source>
        <dbReference type="SAM" id="SignalP"/>
    </source>
</evidence>
<dbReference type="EMBL" id="JAUSVB010000004">
    <property type="protein sequence ID" value="MDQ0374487.1"/>
    <property type="molecule type" value="Genomic_DNA"/>
</dbReference>
<dbReference type="Gene3D" id="3.40.190.10">
    <property type="entry name" value="Periplasmic binding protein-like II"/>
    <property type="match status" value="2"/>
</dbReference>
<dbReference type="SUPFAM" id="SSF53850">
    <property type="entry name" value="Periplasmic binding protein-like II"/>
    <property type="match status" value="1"/>
</dbReference>
<feature type="chain" id="PRO_5046628082" evidence="4">
    <location>
        <begin position="25"/>
        <end position="410"/>
    </location>
</feature>
<dbReference type="PANTHER" id="PTHR30061:SF50">
    <property type="entry name" value="MALTOSE_MALTODEXTRIN-BINDING PERIPLASMIC PROTEIN"/>
    <property type="match status" value="1"/>
</dbReference>
<protein>
    <submittedName>
        <fullName evidence="5">Arabinogalactan oligomer/maltooligosaccharide transport system substrate-binding protein</fullName>
    </submittedName>
</protein>
<evidence type="ECO:0000256" key="1">
    <source>
        <dbReference type="ARBA" id="ARBA00008520"/>
    </source>
</evidence>
<comment type="similarity">
    <text evidence="1">Belongs to the bacterial solute-binding protein 1 family.</text>
</comment>
<dbReference type="Proteomes" id="UP001239626">
    <property type="component" value="Unassembled WGS sequence"/>
</dbReference>
<reference evidence="5 6" key="1">
    <citation type="submission" date="2023-07" db="EMBL/GenBank/DDBJ databases">
        <title>Sorghum-associated microbial communities from plants grown in Nebraska, USA.</title>
        <authorList>
            <person name="Schachtman D."/>
        </authorList>
    </citation>
    <scope>NUCLEOTIDE SEQUENCE [LARGE SCALE GENOMIC DNA]</scope>
    <source>
        <strain evidence="5 6">BE332</strain>
    </source>
</reference>
<dbReference type="PANTHER" id="PTHR30061">
    <property type="entry name" value="MALTOSE-BINDING PERIPLASMIC PROTEIN"/>
    <property type="match status" value="1"/>
</dbReference>
<evidence type="ECO:0000313" key="5">
    <source>
        <dbReference type="EMBL" id="MDQ0374487.1"/>
    </source>
</evidence>
<dbReference type="Pfam" id="PF13416">
    <property type="entry name" value="SBP_bac_8"/>
    <property type="match status" value="1"/>
</dbReference>
<organism evidence="5 6">
    <name type="scientific">Cellulomonas humilata</name>
    <dbReference type="NCBI Taxonomy" id="144055"/>
    <lineage>
        <taxon>Bacteria</taxon>
        <taxon>Bacillati</taxon>
        <taxon>Actinomycetota</taxon>
        <taxon>Actinomycetes</taxon>
        <taxon>Micrococcales</taxon>
        <taxon>Cellulomonadaceae</taxon>
        <taxon>Cellulomonas</taxon>
    </lineage>
</organism>
<evidence type="ECO:0000256" key="2">
    <source>
        <dbReference type="ARBA" id="ARBA00022448"/>
    </source>
</evidence>
<name>A0ABU0EGT9_9CELL</name>
<proteinExistence type="inferred from homology"/>
<gene>
    <name evidence="5" type="ORF">J2X26_002814</name>
</gene>
<comment type="caution">
    <text evidence="5">The sequence shown here is derived from an EMBL/GenBank/DDBJ whole genome shotgun (WGS) entry which is preliminary data.</text>
</comment>
<accession>A0ABU0EGT9</accession>
<evidence type="ECO:0000313" key="6">
    <source>
        <dbReference type="Proteomes" id="UP001239626"/>
    </source>
</evidence>
<feature type="signal peptide" evidence="4">
    <location>
        <begin position="1"/>
        <end position="24"/>
    </location>
</feature>
<keyword evidence="3 4" id="KW-0732">Signal</keyword>
<keyword evidence="2" id="KW-0813">Transport</keyword>
<dbReference type="RefSeq" id="WP_307493201.1">
    <property type="nucleotide sequence ID" value="NZ_JAUSVB010000004.1"/>
</dbReference>
<dbReference type="InterPro" id="IPR006059">
    <property type="entry name" value="SBP"/>
</dbReference>
<sequence length="410" mass="43058">MHRRIRPLALVALLLPLSACTAAAQDPLQATPEITVWADESRTAGLERLGEQYTAETGVAVHVVGRDNETIRDEYAQAVDRRTGPDVLVGAHDWLGQLVSAGTVLAIDLPDPAAFVPVAVEAMAYDHVTYGVPLSTENVALVRNDALASTTPTDFDGLVAQGEELVRRGVAAYPVLVQQTEASSDPYHLYPLQTSFGAPVFATNEDGSYSDQLALGGDAGHAYADYLAALGEKGVLSPTVTADVAKAAFLAGQSPYIITGPWNTGEFVEAGLQISVLPVPPAGPLPSQPFVGVQGAFVNSGSLHAADATDFVTRFLTTPEAQVALYEESGRAPALRAAVEQITDDAVVRGFSAAGADGAPMPSIPQMAVVWTFWGGSEHLVISRSGEPHQLWDDMVSIISTAIAPEALQP</sequence>
<dbReference type="CDD" id="cd13586">
    <property type="entry name" value="PBP2_Maltose_binding_like"/>
    <property type="match status" value="1"/>
</dbReference>